<sequence>MVVNHASLHELCGEAMTVFVNLLSPGVRRRQSIDGQKKQCSDEEISHQRVALPPHSMWVASPAPLVSTLSSFVRIGMVRGWWGWALGGREVRRQSACNAHHAGNVSGSGRIPLSKLAFVAQISNGGREEL</sequence>
<evidence type="ECO:0000313" key="2">
    <source>
        <dbReference type="Proteomes" id="UP000708148"/>
    </source>
</evidence>
<keyword evidence="2" id="KW-1185">Reference proteome</keyword>
<accession>A0A8S1JFC4</accession>
<protein>
    <submittedName>
        <fullName evidence="1">Uncharacterized protein</fullName>
    </submittedName>
</protein>
<evidence type="ECO:0000313" key="1">
    <source>
        <dbReference type="EMBL" id="CAD7704769.1"/>
    </source>
</evidence>
<gene>
    <name evidence="1" type="ORF">OSTQU699_LOCUS10124</name>
</gene>
<proteinExistence type="predicted"/>
<dbReference type="Proteomes" id="UP000708148">
    <property type="component" value="Unassembled WGS sequence"/>
</dbReference>
<comment type="caution">
    <text evidence="1">The sequence shown here is derived from an EMBL/GenBank/DDBJ whole genome shotgun (WGS) entry which is preliminary data.</text>
</comment>
<dbReference type="AlphaFoldDB" id="A0A8S1JFC4"/>
<name>A0A8S1JFC4_9CHLO</name>
<organism evidence="1 2">
    <name type="scientific">Ostreobium quekettii</name>
    <dbReference type="NCBI Taxonomy" id="121088"/>
    <lineage>
        <taxon>Eukaryota</taxon>
        <taxon>Viridiplantae</taxon>
        <taxon>Chlorophyta</taxon>
        <taxon>core chlorophytes</taxon>
        <taxon>Ulvophyceae</taxon>
        <taxon>TCBD clade</taxon>
        <taxon>Bryopsidales</taxon>
        <taxon>Ostreobineae</taxon>
        <taxon>Ostreobiaceae</taxon>
        <taxon>Ostreobium</taxon>
    </lineage>
</organism>
<dbReference type="EMBL" id="CAJHUC010002952">
    <property type="protein sequence ID" value="CAD7704769.1"/>
    <property type="molecule type" value="Genomic_DNA"/>
</dbReference>
<reference evidence="1" key="1">
    <citation type="submission" date="2020-12" db="EMBL/GenBank/DDBJ databases">
        <authorList>
            <person name="Iha C."/>
        </authorList>
    </citation>
    <scope>NUCLEOTIDE SEQUENCE</scope>
</reference>